<gene>
    <name evidence="20 22" type="primary">murB</name>
    <name evidence="22" type="ORF">HMPREF9444_00437</name>
</gene>
<dbReference type="InterPro" id="IPR016167">
    <property type="entry name" value="FAD-bd_PCMH_sub1"/>
</dbReference>
<evidence type="ECO:0000256" key="5">
    <source>
        <dbReference type="ARBA" id="ARBA00010485"/>
    </source>
</evidence>
<comment type="catalytic activity">
    <reaction evidence="19 20">
        <text>UDP-N-acetyl-alpha-D-muramate + NADP(+) = UDP-N-acetyl-3-O-(1-carboxyvinyl)-alpha-D-glucosamine + NADPH + H(+)</text>
        <dbReference type="Rhea" id="RHEA:12248"/>
        <dbReference type="ChEBI" id="CHEBI:15378"/>
        <dbReference type="ChEBI" id="CHEBI:57783"/>
        <dbReference type="ChEBI" id="CHEBI:58349"/>
        <dbReference type="ChEBI" id="CHEBI:68483"/>
        <dbReference type="ChEBI" id="CHEBI:70757"/>
        <dbReference type="EC" id="1.3.1.98"/>
    </reaction>
</comment>
<dbReference type="InterPro" id="IPR003170">
    <property type="entry name" value="MurB"/>
</dbReference>
<dbReference type="HAMAP" id="MF_00037">
    <property type="entry name" value="MurB"/>
    <property type="match status" value="1"/>
</dbReference>
<evidence type="ECO:0000256" key="7">
    <source>
        <dbReference type="ARBA" id="ARBA00015188"/>
    </source>
</evidence>
<dbReference type="STRING" id="762983.HMPREF9444_00437"/>
<dbReference type="InterPro" id="IPR006094">
    <property type="entry name" value="Oxid_FAD_bind_N"/>
</dbReference>
<reference evidence="22 23" key="1">
    <citation type="submission" date="2011-01" db="EMBL/GenBank/DDBJ databases">
        <authorList>
            <person name="Weinstock G."/>
            <person name="Sodergren E."/>
            <person name="Clifton S."/>
            <person name="Fulton L."/>
            <person name="Fulton B."/>
            <person name="Courtney L."/>
            <person name="Fronick C."/>
            <person name="Harrison M."/>
            <person name="Strong C."/>
            <person name="Farmer C."/>
            <person name="Delahaunty K."/>
            <person name="Markovic C."/>
            <person name="Hall O."/>
            <person name="Minx P."/>
            <person name="Tomlinson C."/>
            <person name="Mitreva M."/>
            <person name="Hou S."/>
            <person name="Chen J."/>
            <person name="Wollam A."/>
            <person name="Pepin K.H."/>
            <person name="Johnson M."/>
            <person name="Bhonagiri V."/>
            <person name="Zhang X."/>
            <person name="Suruliraj S."/>
            <person name="Warren W."/>
            <person name="Chinwalla A."/>
            <person name="Mardis E.R."/>
            <person name="Wilson R.K."/>
        </authorList>
    </citation>
    <scope>NUCLEOTIDE SEQUENCE [LARGE SCALE GENOMIC DNA]</scope>
    <source>
        <strain evidence="23">DSM 22608 / JCM 16073 / KCTC 15190 / YIT 12066</strain>
    </source>
</reference>
<dbReference type="GO" id="GO:0009252">
    <property type="term" value="P:peptidoglycan biosynthetic process"/>
    <property type="evidence" value="ECO:0007669"/>
    <property type="project" value="UniProtKB-UniRule"/>
</dbReference>
<dbReference type="GO" id="GO:0008762">
    <property type="term" value="F:UDP-N-acetylmuramate dehydrogenase activity"/>
    <property type="evidence" value="ECO:0007669"/>
    <property type="project" value="UniProtKB-UniRule"/>
</dbReference>
<evidence type="ECO:0000256" key="10">
    <source>
        <dbReference type="ARBA" id="ARBA00022630"/>
    </source>
</evidence>
<feature type="active site" evidence="20">
    <location>
        <position position="316"/>
    </location>
</feature>
<evidence type="ECO:0000256" key="14">
    <source>
        <dbReference type="ARBA" id="ARBA00022984"/>
    </source>
</evidence>
<sequence length="331" mass="36405">MFDLERHNTFKMKVKAQNGLFINTAEDLAKLDTDKYLILGSGSDVLFVDDYSGTVLINAIKSLEIKHEGNFYKVRAGGGILLDSLISELVAKGAYGLENLSAVPGTVGAAPVQNVGAYGAEIGDYIESVEFFDLSTKKAGKLLKKDCLFAYRHSIFKEDLAKSWFITYVNFSLPDTFTPNFTYKGIAEEGLLSAKAVRDKIIALRSAKLPDPKLVGNAGSFFKNPIVDKDTVEVIKSQYQDVPVYPFADGLYKLAAGWLIDRAGCRGITQGNAGTWEHQALVLVNRGGARPCEIISLGKYICAKVKEKFAVDLYPEVRFIGKDGEVFWQDL</sequence>
<keyword evidence="12 20" id="KW-0521">NADP</keyword>
<dbReference type="InterPro" id="IPR036635">
    <property type="entry name" value="MurB_C_sf"/>
</dbReference>
<keyword evidence="9 20" id="KW-0132">Cell division</keyword>
<evidence type="ECO:0000256" key="18">
    <source>
        <dbReference type="ARBA" id="ARBA00031026"/>
    </source>
</evidence>
<evidence type="ECO:0000313" key="23">
    <source>
        <dbReference type="Proteomes" id="UP000018458"/>
    </source>
</evidence>
<dbReference type="SUPFAM" id="SSF56176">
    <property type="entry name" value="FAD-binding/transporter-associated domain-like"/>
    <property type="match status" value="1"/>
</dbReference>
<evidence type="ECO:0000256" key="16">
    <source>
        <dbReference type="ARBA" id="ARBA00023306"/>
    </source>
</evidence>
<evidence type="ECO:0000256" key="3">
    <source>
        <dbReference type="ARBA" id="ARBA00004496"/>
    </source>
</evidence>
<keyword evidence="15 20" id="KW-0560">Oxidoreductase</keyword>
<dbReference type="Proteomes" id="UP000018458">
    <property type="component" value="Unassembled WGS sequence"/>
</dbReference>
<dbReference type="Gene3D" id="3.30.465.10">
    <property type="match status" value="1"/>
</dbReference>
<evidence type="ECO:0000313" key="22">
    <source>
        <dbReference type="EMBL" id="EFY07750.1"/>
    </source>
</evidence>
<dbReference type="HOGENOM" id="CLU_035304_0_0_6"/>
<dbReference type="EMBL" id="AEVO01000018">
    <property type="protein sequence ID" value="EFY07750.1"/>
    <property type="molecule type" value="Genomic_DNA"/>
</dbReference>
<keyword evidence="14 20" id="KW-0573">Peptidoglycan synthesis</keyword>
<feature type="active site" description="Proton donor" evidence="20">
    <location>
        <position position="220"/>
    </location>
</feature>
<dbReference type="eggNOG" id="COG0812">
    <property type="taxonomic scope" value="Bacteria"/>
</dbReference>
<comment type="similarity">
    <text evidence="5 20">Belongs to the MurB family.</text>
</comment>
<keyword evidence="13 20" id="KW-0133">Cell shape</keyword>
<dbReference type="GO" id="GO:0071555">
    <property type="term" value="P:cell wall organization"/>
    <property type="evidence" value="ECO:0007669"/>
    <property type="project" value="UniProtKB-KW"/>
</dbReference>
<evidence type="ECO:0000259" key="21">
    <source>
        <dbReference type="PROSITE" id="PS51387"/>
    </source>
</evidence>
<dbReference type="UniPathway" id="UPA00219"/>
<dbReference type="NCBIfam" id="NF000755">
    <property type="entry name" value="PRK00046.1"/>
    <property type="match status" value="1"/>
</dbReference>
<protein>
    <recommendedName>
        <fullName evidence="7 20">UDP-N-acetylenolpyruvoylglucosamine reductase</fullName>
        <ecNumber evidence="6 20">1.3.1.98</ecNumber>
    </recommendedName>
    <alternativeName>
        <fullName evidence="18 20">UDP-N-acetylmuramate dehydrogenase</fullName>
    </alternativeName>
</protein>
<keyword evidence="8 20" id="KW-0963">Cytoplasm</keyword>
<feature type="domain" description="FAD-binding PCMH-type" evidence="21">
    <location>
        <begin position="12"/>
        <end position="176"/>
    </location>
</feature>
<evidence type="ECO:0000256" key="13">
    <source>
        <dbReference type="ARBA" id="ARBA00022960"/>
    </source>
</evidence>
<dbReference type="GO" id="GO:0005829">
    <property type="term" value="C:cytosol"/>
    <property type="evidence" value="ECO:0007669"/>
    <property type="project" value="TreeGrafter"/>
</dbReference>
<dbReference type="Pfam" id="PF02873">
    <property type="entry name" value="MurB_C"/>
    <property type="match status" value="1"/>
</dbReference>
<comment type="subcellular location">
    <subcellularLocation>
        <location evidence="3 20">Cytoplasm</location>
    </subcellularLocation>
</comment>
<keyword evidence="10 20" id="KW-0285">Flavoprotein</keyword>
<proteinExistence type="inferred from homology"/>
<dbReference type="AlphaFoldDB" id="E8LIC2"/>
<dbReference type="Gene3D" id="3.30.43.10">
    <property type="entry name" value="Uridine Diphospho-n-acetylenolpyruvylglucosamine Reductase, domain 2"/>
    <property type="match status" value="1"/>
</dbReference>
<dbReference type="PROSITE" id="PS51387">
    <property type="entry name" value="FAD_PCMH"/>
    <property type="match status" value="1"/>
</dbReference>
<accession>E8LIC2</accession>
<keyword evidence="23" id="KW-1185">Reference proteome</keyword>
<evidence type="ECO:0000256" key="17">
    <source>
        <dbReference type="ARBA" id="ARBA00023316"/>
    </source>
</evidence>
<evidence type="ECO:0000256" key="6">
    <source>
        <dbReference type="ARBA" id="ARBA00012518"/>
    </source>
</evidence>
<evidence type="ECO:0000256" key="8">
    <source>
        <dbReference type="ARBA" id="ARBA00022490"/>
    </source>
</evidence>
<comment type="pathway">
    <text evidence="4 20">Cell wall biogenesis; peptidoglycan biosynthesis.</text>
</comment>
<dbReference type="SUPFAM" id="SSF56194">
    <property type="entry name" value="Uridine diphospho-N-Acetylenolpyruvylglucosamine reductase, MurB, C-terminal domain"/>
    <property type="match status" value="1"/>
</dbReference>
<evidence type="ECO:0000256" key="15">
    <source>
        <dbReference type="ARBA" id="ARBA00023002"/>
    </source>
</evidence>
<dbReference type="NCBIfam" id="TIGR00179">
    <property type="entry name" value="murB"/>
    <property type="match status" value="1"/>
</dbReference>
<comment type="function">
    <text evidence="2 20">Cell wall formation.</text>
</comment>
<dbReference type="PANTHER" id="PTHR21071">
    <property type="entry name" value="UDP-N-ACETYLENOLPYRUVOYLGLUCOSAMINE REDUCTASE"/>
    <property type="match status" value="1"/>
</dbReference>
<evidence type="ECO:0000256" key="4">
    <source>
        <dbReference type="ARBA" id="ARBA00004752"/>
    </source>
</evidence>
<evidence type="ECO:0000256" key="11">
    <source>
        <dbReference type="ARBA" id="ARBA00022827"/>
    </source>
</evidence>
<comment type="caution">
    <text evidence="22">The sequence shown here is derived from an EMBL/GenBank/DDBJ whole genome shotgun (WGS) entry which is preliminary data.</text>
</comment>
<evidence type="ECO:0000256" key="1">
    <source>
        <dbReference type="ARBA" id="ARBA00001974"/>
    </source>
</evidence>
<dbReference type="InterPro" id="IPR016169">
    <property type="entry name" value="FAD-bd_PCMH_sub2"/>
</dbReference>
<evidence type="ECO:0000256" key="12">
    <source>
        <dbReference type="ARBA" id="ARBA00022857"/>
    </source>
</evidence>
<comment type="cofactor">
    <cofactor evidence="1 20">
        <name>FAD</name>
        <dbReference type="ChEBI" id="CHEBI:57692"/>
    </cofactor>
</comment>
<evidence type="ECO:0000256" key="19">
    <source>
        <dbReference type="ARBA" id="ARBA00048914"/>
    </source>
</evidence>
<keyword evidence="16 20" id="KW-0131">Cell cycle</keyword>
<evidence type="ECO:0000256" key="20">
    <source>
        <dbReference type="HAMAP-Rule" id="MF_00037"/>
    </source>
</evidence>
<dbReference type="GO" id="GO:0008360">
    <property type="term" value="P:regulation of cell shape"/>
    <property type="evidence" value="ECO:0007669"/>
    <property type="project" value="UniProtKB-KW"/>
</dbReference>
<keyword evidence="17 20" id="KW-0961">Cell wall biogenesis/degradation</keyword>
<keyword evidence="11 20" id="KW-0274">FAD</keyword>
<dbReference type="GO" id="GO:0071949">
    <property type="term" value="F:FAD binding"/>
    <property type="evidence" value="ECO:0007669"/>
    <property type="project" value="InterPro"/>
</dbReference>
<dbReference type="EC" id="1.3.1.98" evidence="6 20"/>
<dbReference type="InterPro" id="IPR011601">
    <property type="entry name" value="MurB_C"/>
</dbReference>
<evidence type="ECO:0000256" key="9">
    <source>
        <dbReference type="ARBA" id="ARBA00022618"/>
    </source>
</evidence>
<dbReference type="GO" id="GO:0051301">
    <property type="term" value="P:cell division"/>
    <property type="evidence" value="ECO:0007669"/>
    <property type="project" value="UniProtKB-KW"/>
</dbReference>
<evidence type="ECO:0000256" key="2">
    <source>
        <dbReference type="ARBA" id="ARBA00003921"/>
    </source>
</evidence>
<feature type="active site" evidence="20">
    <location>
        <position position="152"/>
    </location>
</feature>
<dbReference type="Gene3D" id="3.90.78.10">
    <property type="entry name" value="UDP-N-acetylenolpyruvoylglucosamine reductase, C-terminal domain"/>
    <property type="match status" value="1"/>
</dbReference>
<dbReference type="Pfam" id="PF01565">
    <property type="entry name" value="FAD_binding_4"/>
    <property type="match status" value="1"/>
</dbReference>
<dbReference type="InterPro" id="IPR016166">
    <property type="entry name" value="FAD-bd_PCMH"/>
</dbReference>
<name>E8LIC2_SUCHY</name>
<dbReference type="PANTHER" id="PTHR21071:SF4">
    <property type="entry name" value="UDP-N-ACETYLENOLPYRUVOYLGLUCOSAMINE REDUCTASE"/>
    <property type="match status" value="1"/>
</dbReference>
<dbReference type="InterPro" id="IPR036318">
    <property type="entry name" value="FAD-bd_PCMH-like_sf"/>
</dbReference>
<organism evidence="22 23">
    <name type="scientific">Succinatimonas hippei (strain DSM 22608 / JCM 16073 / KCTC 15190 / YIT 12066)</name>
    <dbReference type="NCBI Taxonomy" id="762983"/>
    <lineage>
        <taxon>Bacteria</taxon>
        <taxon>Pseudomonadati</taxon>
        <taxon>Pseudomonadota</taxon>
        <taxon>Gammaproteobacteria</taxon>
        <taxon>Aeromonadales</taxon>
        <taxon>Succinivibrionaceae</taxon>
        <taxon>Succinatimonas</taxon>
    </lineage>
</organism>